<dbReference type="AlphaFoldDB" id="A0A6A7B5P7"/>
<evidence type="ECO:0000313" key="3">
    <source>
        <dbReference type="Proteomes" id="UP000799423"/>
    </source>
</evidence>
<evidence type="ECO:0000313" key="2">
    <source>
        <dbReference type="EMBL" id="KAF2850642.1"/>
    </source>
</evidence>
<reference evidence="2" key="1">
    <citation type="submission" date="2020-01" db="EMBL/GenBank/DDBJ databases">
        <authorList>
            <consortium name="DOE Joint Genome Institute"/>
            <person name="Haridas S."/>
            <person name="Albert R."/>
            <person name="Binder M."/>
            <person name="Bloem J."/>
            <person name="Labutti K."/>
            <person name="Salamov A."/>
            <person name="Andreopoulos B."/>
            <person name="Baker S.E."/>
            <person name="Barry K."/>
            <person name="Bills G."/>
            <person name="Bluhm B.H."/>
            <person name="Cannon C."/>
            <person name="Castanera R."/>
            <person name="Culley D.E."/>
            <person name="Daum C."/>
            <person name="Ezra D."/>
            <person name="Gonzalez J.B."/>
            <person name="Henrissat B."/>
            <person name="Kuo A."/>
            <person name="Liang C."/>
            <person name="Lipzen A."/>
            <person name="Lutzoni F."/>
            <person name="Magnuson J."/>
            <person name="Mondo S."/>
            <person name="Nolan M."/>
            <person name="Ohm R."/>
            <person name="Pangilinan J."/>
            <person name="Park H.-J."/>
            <person name="Ramirez L."/>
            <person name="Alfaro M."/>
            <person name="Sun H."/>
            <person name="Tritt A."/>
            <person name="Yoshinaga Y."/>
            <person name="Zwiers L.-H."/>
            <person name="Turgeon B.G."/>
            <person name="Goodwin S.B."/>
            <person name="Spatafora J.W."/>
            <person name="Crous P.W."/>
            <person name="Grigoriev I.V."/>
        </authorList>
    </citation>
    <scope>NUCLEOTIDE SEQUENCE</scope>
    <source>
        <strain evidence="2">IPT5</strain>
    </source>
</reference>
<accession>A0A6A7B5P7</accession>
<evidence type="ECO:0000256" key="1">
    <source>
        <dbReference type="SAM" id="Phobius"/>
    </source>
</evidence>
<proteinExistence type="predicted"/>
<protein>
    <submittedName>
        <fullName evidence="2">Uncharacterized protein</fullName>
    </submittedName>
</protein>
<name>A0A6A7B5P7_9PLEO</name>
<feature type="transmembrane region" description="Helical" evidence="1">
    <location>
        <begin position="12"/>
        <end position="34"/>
    </location>
</feature>
<keyword evidence="1" id="KW-0472">Membrane</keyword>
<keyword evidence="1" id="KW-1133">Transmembrane helix</keyword>
<keyword evidence="3" id="KW-1185">Reference proteome</keyword>
<dbReference type="Proteomes" id="UP000799423">
    <property type="component" value="Unassembled WGS sequence"/>
</dbReference>
<dbReference type="EMBL" id="MU006305">
    <property type="protein sequence ID" value="KAF2850642.1"/>
    <property type="molecule type" value="Genomic_DNA"/>
</dbReference>
<organism evidence="2 3">
    <name type="scientific">Plenodomus tracheiphilus IPT5</name>
    <dbReference type="NCBI Taxonomy" id="1408161"/>
    <lineage>
        <taxon>Eukaryota</taxon>
        <taxon>Fungi</taxon>
        <taxon>Dikarya</taxon>
        <taxon>Ascomycota</taxon>
        <taxon>Pezizomycotina</taxon>
        <taxon>Dothideomycetes</taxon>
        <taxon>Pleosporomycetidae</taxon>
        <taxon>Pleosporales</taxon>
        <taxon>Pleosporineae</taxon>
        <taxon>Leptosphaeriaceae</taxon>
        <taxon>Plenodomus</taxon>
    </lineage>
</organism>
<keyword evidence="1" id="KW-0812">Transmembrane</keyword>
<sequence>MKPFHPYMPVAIYAAIPSVPAIPLTVGCWIHYVMAAIPPACCHPLYRGMESLGGMSVT</sequence>
<dbReference type="PROSITE" id="PS51257">
    <property type="entry name" value="PROKAR_LIPOPROTEIN"/>
    <property type="match status" value="1"/>
</dbReference>
<gene>
    <name evidence="2" type="ORF">T440DRAFT_80667</name>
</gene>